<dbReference type="InterPro" id="IPR001279">
    <property type="entry name" value="Metallo-B-lactamas"/>
</dbReference>
<feature type="domain" description="Metallo-beta-lactamase" evidence="1">
    <location>
        <begin position="32"/>
        <end position="217"/>
    </location>
</feature>
<dbReference type="Pfam" id="PF00753">
    <property type="entry name" value="Lactamase_B"/>
    <property type="match status" value="1"/>
</dbReference>
<dbReference type="PANTHER" id="PTHR42951:SF4">
    <property type="entry name" value="ACYL-COENZYME A THIOESTERASE MBLAC2"/>
    <property type="match status" value="1"/>
</dbReference>
<accession>A0A1H2R9J5</accession>
<dbReference type="AlphaFoldDB" id="A0A1H2R9J5"/>
<dbReference type="SMART" id="SM00849">
    <property type="entry name" value="Lactamase_B"/>
    <property type="match status" value="1"/>
</dbReference>
<dbReference type="RefSeq" id="WP_093260436.1">
    <property type="nucleotide sequence ID" value="NZ_FNOK01000001.1"/>
</dbReference>
<keyword evidence="3" id="KW-1185">Reference proteome</keyword>
<dbReference type="STRING" id="418495.SAMN05216215_1001330"/>
<sequence length="312" mass="33593">MNIDNAHPERATLSEVGPGVHAWVQPDGSWWINNAGAVLGDDGVVLIDTCATARRTRRFLDAVRAASGDAPIRFAVNTHLHGDHTHGNALLPDSTVLIGHPATRTGILAETILAEPPPVWDPVPDWGITEYRAPTVLLQDSLVLQSGDRRVELHHPGYTAHTPGDVVAWVPDAGVLFTGDLIFHGVTPLVFMGSVEGALKALDWLAGFGAAKVVPGHGSVLPGSAFPRVLEDHARYYRFVLDTARQARTDGLSPLEAARRCDLGEFAAWPDRERIVLNLYRAYAEADDAEFDRAAAFADAIAYNGGPLRCAV</sequence>
<evidence type="ECO:0000313" key="3">
    <source>
        <dbReference type="Proteomes" id="UP000199529"/>
    </source>
</evidence>
<gene>
    <name evidence="2" type="ORF">SAMN05216215_1001330</name>
</gene>
<dbReference type="InterPro" id="IPR050855">
    <property type="entry name" value="NDM-1-like"/>
</dbReference>
<protein>
    <submittedName>
        <fullName evidence="2">Cyclase</fullName>
    </submittedName>
</protein>
<dbReference type="EMBL" id="FNOK01000001">
    <property type="protein sequence ID" value="SDW16146.1"/>
    <property type="molecule type" value="Genomic_DNA"/>
</dbReference>
<organism evidence="2 3">
    <name type="scientific">Saccharopolyspora shandongensis</name>
    <dbReference type="NCBI Taxonomy" id="418495"/>
    <lineage>
        <taxon>Bacteria</taxon>
        <taxon>Bacillati</taxon>
        <taxon>Actinomycetota</taxon>
        <taxon>Actinomycetes</taxon>
        <taxon>Pseudonocardiales</taxon>
        <taxon>Pseudonocardiaceae</taxon>
        <taxon>Saccharopolyspora</taxon>
    </lineage>
</organism>
<dbReference type="PANTHER" id="PTHR42951">
    <property type="entry name" value="METALLO-BETA-LACTAMASE DOMAIN-CONTAINING"/>
    <property type="match status" value="1"/>
</dbReference>
<dbReference type="CDD" id="cd16282">
    <property type="entry name" value="metallo-hydrolase-like_MBL-fold"/>
    <property type="match status" value="1"/>
</dbReference>
<dbReference type="InterPro" id="IPR036866">
    <property type="entry name" value="RibonucZ/Hydroxyglut_hydro"/>
</dbReference>
<name>A0A1H2R9J5_9PSEU</name>
<dbReference type="OrthoDB" id="420651at2"/>
<evidence type="ECO:0000259" key="1">
    <source>
        <dbReference type="SMART" id="SM00849"/>
    </source>
</evidence>
<dbReference type="SUPFAM" id="SSF56281">
    <property type="entry name" value="Metallo-hydrolase/oxidoreductase"/>
    <property type="match status" value="1"/>
</dbReference>
<reference evidence="3" key="1">
    <citation type="submission" date="2016-10" db="EMBL/GenBank/DDBJ databases">
        <authorList>
            <person name="Varghese N."/>
            <person name="Submissions S."/>
        </authorList>
    </citation>
    <scope>NUCLEOTIDE SEQUENCE [LARGE SCALE GENOMIC DNA]</scope>
    <source>
        <strain evidence="3">CGMCC 4.3530</strain>
    </source>
</reference>
<evidence type="ECO:0000313" key="2">
    <source>
        <dbReference type="EMBL" id="SDW16146.1"/>
    </source>
</evidence>
<proteinExistence type="predicted"/>
<dbReference type="Proteomes" id="UP000199529">
    <property type="component" value="Unassembled WGS sequence"/>
</dbReference>
<dbReference type="Gene3D" id="3.60.15.10">
    <property type="entry name" value="Ribonuclease Z/Hydroxyacylglutathione hydrolase-like"/>
    <property type="match status" value="1"/>
</dbReference>